<keyword evidence="3" id="KW-0378">Hydrolase</keyword>
<organism evidence="11 12">
    <name type="scientific">Oribacterium asaccharolyticum ACB7</name>
    <dbReference type="NCBI Taxonomy" id="796944"/>
    <lineage>
        <taxon>Bacteria</taxon>
        <taxon>Bacillati</taxon>
        <taxon>Bacillota</taxon>
        <taxon>Clostridia</taxon>
        <taxon>Lachnospirales</taxon>
        <taxon>Lachnospiraceae</taxon>
        <taxon>Oribacterium</taxon>
    </lineage>
</organism>
<keyword evidence="12" id="KW-1185">Reference proteome</keyword>
<sequence>MEKYRLKFFRRSRVSTPFFLWLILLLILSFCVSCERKPEKAFSEEQCIQRLTSLSWGTEANHTAQSFAAKLAIPVDQSYNEQEMDTESFLLVEKSNTVSDRALSYKNPYKRVYPASITKLMTALVCVETVEDLEQEFVISSASSIKVSGSSTAFLQVGESLKIKDLLYGMLLPSGNDAAVAVAEASCGSVDAFVEKMNEEAVKLGALSSHFTNPHGLPDENHYTSPYDIYLIFRAAMQHEVLREILGTKEYQVVYKDRNGARKTQVWKATNLYSTGEKELPEGLKIMGAKTGTTKEAGYCLALNTEKTGSDLDYFSIVMKADTKDILYENMTNLLDKIS</sequence>
<evidence type="ECO:0000256" key="1">
    <source>
        <dbReference type="ARBA" id="ARBA00007164"/>
    </source>
</evidence>
<keyword evidence="6" id="KW-0961">Cell wall biogenesis/degradation</keyword>
<dbReference type="Proteomes" id="UP000003527">
    <property type="component" value="Unassembled WGS sequence"/>
</dbReference>
<dbReference type="Gene3D" id="3.40.710.10">
    <property type="entry name" value="DD-peptidase/beta-lactamase superfamily"/>
    <property type="match status" value="1"/>
</dbReference>
<feature type="active site" evidence="7">
    <location>
        <position position="174"/>
    </location>
</feature>
<dbReference type="GO" id="GO:0071555">
    <property type="term" value="P:cell wall organization"/>
    <property type="evidence" value="ECO:0007669"/>
    <property type="project" value="UniProtKB-KW"/>
</dbReference>
<evidence type="ECO:0000256" key="4">
    <source>
        <dbReference type="ARBA" id="ARBA00022960"/>
    </source>
</evidence>
<feature type="active site" description="Acyl-ester intermediate" evidence="7">
    <location>
        <position position="116"/>
    </location>
</feature>
<keyword evidence="4" id="KW-0133">Cell shape</keyword>
<feature type="binding site" evidence="8">
    <location>
        <position position="290"/>
    </location>
    <ligand>
        <name>substrate</name>
    </ligand>
</feature>
<accession>G9WUN7</accession>
<dbReference type="PANTHER" id="PTHR21581:SF6">
    <property type="entry name" value="TRAFFICKING PROTEIN PARTICLE COMPLEX SUBUNIT 12"/>
    <property type="match status" value="1"/>
</dbReference>
<comment type="similarity">
    <text evidence="1 9">Belongs to the peptidase S11 family.</text>
</comment>
<dbReference type="GO" id="GO:0008360">
    <property type="term" value="P:regulation of cell shape"/>
    <property type="evidence" value="ECO:0007669"/>
    <property type="project" value="UniProtKB-KW"/>
</dbReference>
<protein>
    <recommendedName>
        <fullName evidence="10">Peptidase S11 D-alanyl-D-alanine carboxypeptidase A N-terminal domain-containing protein</fullName>
    </recommendedName>
</protein>
<dbReference type="InterPro" id="IPR001967">
    <property type="entry name" value="Peptidase_S11_N"/>
</dbReference>
<dbReference type="RefSeq" id="WP_009536279.1">
    <property type="nucleotide sequence ID" value="NZ_JH414504.1"/>
</dbReference>
<feature type="domain" description="Peptidase S11 D-alanyl-D-alanine carboxypeptidase A N-terminal" evidence="10">
    <location>
        <begin position="79"/>
        <end position="323"/>
    </location>
</feature>
<dbReference type="AlphaFoldDB" id="G9WUN7"/>
<evidence type="ECO:0000256" key="2">
    <source>
        <dbReference type="ARBA" id="ARBA00022729"/>
    </source>
</evidence>
<keyword evidence="5" id="KW-0573">Peptidoglycan synthesis</keyword>
<evidence type="ECO:0000256" key="7">
    <source>
        <dbReference type="PIRSR" id="PIRSR618044-1"/>
    </source>
</evidence>
<comment type="caution">
    <text evidence="11">The sequence shown here is derived from an EMBL/GenBank/DDBJ whole genome shotgun (WGS) entry which is preliminary data.</text>
</comment>
<dbReference type="EMBL" id="AFZD01000016">
    <property type="protein sequence ID" value="EHL12055.1"/>
    <property type="molecule type" value="Genomic_DNA"/>
</dbReference>
<gene>
    <name evidence="11" type="ORF">HMPREF9624_00362</name>
</gene>
<dbReference type="SUPFAM" id="SSF56601">
    <property type="entry name" value="beta-lactamase/transpeptidase-like"/>
    <property type="match status" value="1"/>
</dbReference>
<dbReference type="PATRIC" id="fig|796944.3.peg.1072"/>
<evidence type="ECO:0000313" key="12">
    <source>
        <dbReference type="Proteomes" id="UP000003527"/>
    </source>
</evidence>
<proteinExistence type="inferred from homology"/>
<feature type="active site" description="Proton acceptor" evidence="7">
    <location>
        <position position="119"/>
    </location>
</feature>
<evidence type="ECO:0000313" key="11">
    <source>
        <dbReference type="EMBL" id="EHL12055.1"/>
    </source>
</evidence>
<evidence type="ECO:0000256" key="8">
    <source>
        <dbReference type="PIRSR" id="PIRSR618044-2"/>
    </source>
</evidence>
<dbReference type="GO" id="GO:0009252">
    <property type="term" value="P:peptidoglycan biosynthetic process"/>
    <property type="evidence" value="ECO:0007669"/>
    <property type="project" value="UniProtKB-KW"/>
</dbReference>
<dbReference type="HOGENOM" id="CLU_027070_2_2_9"/>
<dbReference type="GO" id="GO:0009002">
    <property type="term" value="F:serine-type D-Ala-D-Ala carboxypeptidase activity"/>
    <property type="evidence" value="ECO:0007669"/>
    <property type="project" value="InterPro"/>
</dbReference>
<dbReference type="InterPro" id="IPR018044">
    <property type="entry name" value="Peptidase_S11"/>
</dbReference>
<dbReference type="GO" id="GO:0006508">
    <property type="term" value="P:proteolysis"/>
    <property type="evidence" value="ECO:0007669"/>
    <property type="project" value="InterPro"/>
</dbReference>
<dbReference type="InterPro" id="IPR012338">
    <property type="entry name" value="Beta-lactam/transpept-like"/>
</dbReference>
<reference evidence="11 12" key="1">
    <citation type="submission" date="2011-08" db="EMBL/GenBank/DDBJ databases">
        <title>The Genome Sequence of Oribacterium sp. ACB7.</title>
        <authorList>
            <consortium name="The Broad Institute Genome Sequencing Platform"/>
            <person name="Earl A."/>
            <person name="Ward D."/>
            <person name="Feldgarden M."/>
            <person name="Gevers D."/>
            <person name="Sizova M."/>
            <person name="Hazen A."/>
            <person name="Epstein S."/>
            <person name="Young S.K."/>
            <person name="Zeng Q."/>
            <person name="Gargeya S."/>
            <person name="Fitzgerald M."/>
            <person name="Haas B."/>
            <person name="Abouelleil A."/>
            <person name="Alvarado L."/>
            <person name="Arachchi H.M."/>
            <person name="Berlin A."/>
            <person name="Brown A."/>
            <person name="Chapman S.B."/>
            <person name="Chen Z."/>
            <person name="Dunbar C."/>
            <person name="Freedman E."/>
            <person name="Gearin G."/>
            <person name="Gellesch M."/>
            <person name="Goldberg J."/>
            <person name="Griggs A."/>
            <person name="Gujja S."/>
            <person name="Heiman D."/>
            <person name="Howarth C."/>
            <person name="Larson L."/>
            <person name="Lui A."/>
            <person name="MacDonald P.J.P."/>
            <person name="Montmayeur A."/>
            <person name="Murphy C."/>
            <person name="Neiman D."/>
            <person name="Pearson M."/>
            <person name="Priest M."/>
            <person name="Roberts A."/>
            <person name="Saif S."/>
            <person name="Shea T."/>
            <person name="Shenoy N."/>
            <person name="Sisk P."/>
            <person name="Stolte C."/>
            <person name="Sykes S."/>
            <person name="Wortman J."/>
            <person name="Nusbaum C."/>
            <person name="Birren B."/>
        </authorList>
    </citation>
    <scope>NUCLEOTIDE SEQUENCE [LARGE SCALE GENOMIC DNA]</scope>
    <source>
        <strain evidence="11 12">ACB7</strain>
    </source>
</reference>
<evidence type="ECO:0000259" key="10">
    <source>
        <dbReference type="Pfam" id="PF00768"/>
    </source>
</evidence>
<dbReference type="PRINTS" id="PR00725">
    <property type="entry name" value="DADACBPTASE1"/>
</dbReference>
<dbReference type="PANTHER" id="PTHR21581">
    <property type="entry name" value="D-ALANYL-D-ALANINE CARBOXYPEPTIDASE"/>
    <property type="match status" value="1"/>
</dbReference>
<evidence type="ECO:0000256" key="9">
    <source>
        <dbReference type="RuleBase" id="RU004016"/>
    </source>
</evidence>
<keyword evidence="2" id="KW-0732">Signal</keyword>
<name>G9WUN7_9FIRM</name>
<evidence type="ECO:0000256" key="6">
    <source>
        <dbReference type="ARBA" id="ARBA00023316"/>
    </source>
</evidence>
<dbReference type="Pfam" id="PF00768">
    <property type="entry name" value="Peptidase_S11"/>
    <property type="match status" value="1"/>
</dbReference>
<evidence type="ECO:0000256" key="3">
    <source>
        <dbReference type="ARBA" id="ARBA00022801"/>
    </source>
</evidence>
<evidence type="ECO:0000256" key="5">
    <source>
        <dbReference type="ARBA" id="ARBA00022984"/>
    </source>
</evidence>